<feature type="compositionally biased region" description="Low complexity" evidence="1">
    <location>
        <begin position="530"/>
        <end position="550"/>
    </location>
</feature>
<organism evidence="3 4">
    <name type="scientific">Digitaria exilis</name>
    <dbReference type="NCBI Taxonomy" id="1010633"/>
    <lineage>
        <taxon>Eukaryota</taxon>
        <taxon>Viridiplantae</taxon>
        <taxon>Streptophyta</taxon>
        <taxon>Embryophyta</taxon>
        <taxon>Tracheophyta</taxon>
        <taxon>Spermatophyta</taxon>
        <taxon>Magnoliopsida</taxon>
        <taxon>Liliopsida</taxon>
        <taxon>Poales</taxon>
        <taxon>Poaceae</taxon>
        <taxon>PACMAD clade</taxon>
        <taxon>Panicoideae</taxon>
        <taxon>Panicodae</taxon>
        <taxon>Paniceae</taxon>
        <taxon>Anthephorinae</taxon>
        <taxon>Digitaria</taxon>
    </lineage>
</organism>
<evidence type="ECO:0000313" key="4">
    <source>
        <dbReference type="Proteomes" id="UP000636709"/>
    </source>
</evidence>
<dbReference type="OrthoDB" id="1922820at2759"/>
<gene>
    <name evidence="3" type="ORF">HU200_006866</name>
</gene>
<proteinExistence type="predicted"/>
<dbReference type="Pfam" id="PF00646">
    <property type="entry name" value="F-box"/>
    <property type="match status" value="1"/>
</dbReference>
<name>A0A835FQN9_9POAL</name>
<reference evidence="3" key="1">
    <citation type="submission" date="2020-07" db="EMBL/GenBank/DDBJ databases">
        <title>Genome sequence and genetic diversity analysis of an under-domesticated orphan crop, white fonio (Digitaria exilis).</title>
        <authorList>
            <person name="Bennetzen J.L."/>
            <person name="Chen S."/>
            <person name="Ma X."/>
            <person name="Wang X."/>
            <person name="Yssel A.E.J."/>
            <person name="Chaluvadi S.R."/>
            <person name="Johnson M."/>
            <person name="Gangashetty P."/>
            <person name="Hamidou F."/>
            <person name="Sanogo M.D."/>
            <person name="Zwaenepoel A."/>
            <person name="Wallace J."/>
            <person name="Van De Peer Y."/>
            <person name="Van Deynze A."/>
        </authorList>
    </citation>
    <scope>NUCLEOTIDE SEQUENCE</scope>
    <source>
        <tissue evidence="3">Leaves</tissue>
    </source>
</reference>
<dbReference type="EMBL" id="JACEFO010000450">
    <property type="protein sequence ID" value="KAF8769345.1"/>
    <property type="molecule type" value="Genomic_DNA"/>
</dbReference>
<comment type="caution">
    <text evidence="3">The sequence shown here is derived from an EMBL/GenBank/DDBJ whole genome shotgun (WGS) entry which is preliminary data.</text>
</comment>
<keyword evidence="4" id="KW-1185">Reference proteome</keyword>
<dbReference type="PANTHER" id="PTHR47719:SF2">
    <property type="entry name" value="SKP1-INTERACTING PARTNER 15"/>
    <property type="match status" value="1"/>
</dbReference>
<evidence type="ECO:0000256" key="1">
    <source>
        <dbReference type="SAM" id="MobiDB-lite"/>
    </source>
</evidence>
<dbReference type="SUPFAM" id="SSF81383">
    <property type="entry name" value="F-box domain"/>
    <property type="match status" value="1"/>
</dbReference>
<dbReference type="AlphaFoldDB" id="A0A835FQN9"/>
<accession>A0A835FQN9</accession>
<evidence type="ECO:0000259" key="2">
    <source>
        <dbReference type="Pfam" id="PF00646"/>
    </source>
</evidence>
<feature type="domain" description="F-box" evidence="2">
    <location>
        <begin position="424"/>
        <end position="458"/>
    </location>
</feature>
<feature type="region of interest" description="Disordered" evidence="1">
    <location>
        <begin position="530"/>
        <end position="554"/>
    </location>
</feature>
<sequence length="822" mass="88100">MVRRQGKAACFMQPPTLKTEVTAGVLCRAGEQRCPHWPSSLLGPGLHALHTKATIPNPCLSYLEWTAGLVAVVFLLFRGPVSGPFRSRASAAQPLSSLFSLSVADMWARPVRPDSLLSHGRVRLDLVAPWRATAALSSLDPQTKARALRVAIAAIAANPSFAPPLRFKLSGLFPSLQVRRRVAKPPISLSLALLCVRKLAVVAEPPLAAVSPHPNPGEISSFLARDSLVSGEAPPRVLDSGWSCSEPSDLDLTVVDRADSKNDPFEGDQDQVFEEEPPQYFEQGNWGPPRSQPATCVWAHLAGLLSQWHPWPTCIDMAAAQAPVRRKNTTATSLTYGSPKYAGPTSIDYVRAGGSTGRYATERRNPLTASLLLLLLLLLGLVSSDCIVCSPPTTKPRAEARTAAMAAAGSDPAATADPQPLPPIHHLPPDALHNVLLRLHLRDAVVCRPVSRLFNDALSAQFLALLPTLRLLLLRHPRPDGGGCLHAFDPDRRYWLRLPFSHFLPYQAFSPVASSTSLLYLWVETSSSTTTTTTTTVPSLPSTSSSSSSPAHPPKSLAVCNPFAGTYRLLPPLGSAWARHGTVLAGPAGTVLVLTELAALSYTPTGSAKWMKHPLSLPSKPRSPILASAAAAVFALCDVGTPWRSQWKLFSCPLAMLTGGWAPVDRSAWGDVFEILKRPRLLAGAGGRRVLMIGGLRSSFAMDAPCSTVLILRLDLATMEWDEAGRMPPNMYRCFTGLCEAASQGNPMPTAAAAGGNNKVKVFGGDGKVWFAGKRVRGKLAMWEEDETGGTGGKWDWVDGVPGYADGVYRGFVFDGGFTAIP</sequence>
<dbReference type="InterPro" id="IPR001810">
    <property type="entry name" value="F-box_dom"/>
</dbReference>
<dbReference type="Proteomes" id="UP000636709">
    <property type="component" value="Unassembled WGS sequence"/>
</dbReference>
<dbReference type="InterPro" id="IPR036047">
    <property type="entry name" value="F-box-like_dom_sf"/>
</dbReference>
<protein>
    <recommendedName>
        <fullName evidence="2">F-box domain-containing protein</fullName>
    </recommendedName>
</protein>
<dbReference type="PANTHER" id="PTHR47719">
    <property type="entry name" value="SKP1-INTERACTING PARTNER 15"/>
    <property type="match status" value="1"/>
</dbReference>
<evidence type="ECO:0000313" key="3">
    <source>
        <dbReference type="EMBL" id="KAF8769345.1"/>
    </source>
</evidence>